<dbReference type="AlphaFoldDB" id="A0A8T3BNI8"/>
<organism evidence="1 2">
    <name type="scientific">Dendrobium nobile</name>
    <name type="common">Orchid</name>
    <dbReference type="NCBI Taxonomy" id="94219"/>
    <lineage>
        <taxon>Eukaryota</taxon>
        <taxon>Viridiplantae</taxon>
        <taxon>Streptophyta</taxon>
        <taxon>Embryophyta</taxon>
        <taxon>Tracheophyta</taxon>
        <taxon>Spermatophyta</taxon>
        <taxon>Magnoliopsida</taxon>
        <taxon>Liliopsida</taxon>
        <taxon>Asparagales</taxon>
        <taxon>Orchidaceae</taxon>
        <taxon>Epidendroideae</taxon>
        <taxon>Malaxideae</taxon>
        <taxon>Dendrobiinae</taxon>
        <taxon>Dendrobium</taxon>
    </lineage>
</organism>
<sequence length="78" mass="9556">MFFISVHVAIKTWVYFDDLFKLNFFNAHLFLKYMLNASFMNSKRHIHNVIPSLILWFLWLEMNNSLLNDVWMNHHKVI</sequence>
<protein>
    <submittedName>
        <fullName evidence="1">Uncharacterized protein</fullName>
    </submittedName>
</protein>
<dbReference type="OrthoDB" id="689430at2759"/>
<name>A0A8T3BNI8_DENNO</name>
<accession>A0A8T3BNI8</accession>
<reference evidence="1" key="1">
    <citation type="journal article" date="2022" name="Front. Genet.">
        <title>Chromosome-Scale Assembly of the Dendrobium nobile Genome Provides Insights Into the Molecular Mechanism of the Biosynthesis of the Medicinal Active Ingredient of Dendrobium.</title>
        <authorList>
            <person name="Xu Q."/>
            <person name="Niu S.-C."/>
            <person name="Li K.-L."/>
            <person name="Zheng P.-J."/>
            <person name="Zhang X.-J."/>
            <person name="Jia Y."/>
            <person name="Liu Y."/>
            <person name="Niu Y.-X."/>
            <person name="Yu L.-H."/>
            <person name="Chen D.-F."/>
            <person name="Zhang G.-Q."/>
        </authorList>
    </citation>
    <scope>NUCLEOTIDE SEQUENCE</scope>
    <source>
        <tissue evidence="1">Leaf</tissue>
    </source>
</reference>
<dbReference type="Proteomes" id="UP000829196">
    <property type="component" value="Unassembled WGS sequence"/>
</dbReference>
<dbReference type="EMBL" id="JAGYWB010000007">
    <property type="protein sequence ID" value="KAI0516028.1"/>
    <property type="molecule type" value="Genomic_DNA"/>
</dbReference>
<proteinExistence type="predicted"/>
<evidence type="ECO:0000313" key="2">
    <source>
        <dbReference type="Proteomes" id="UP000829196"/>
    </source>
</evidence>
<comment type="caution">
    <text evidence="1">The sequence shown here is derived from an EMBL/GenBank/DDBJ whole genome shotgun (WGS) entry which is preliminary data.</text>
</comment>
<keyword evidence="2" id="KW-1185">Reference proteome</keyword>
<gene>
    <name evidence="1" type="ORF">KFK09_008700</name>
</gene>
<evidence type="ECO:0000313" key="1">
    <source>
        <dbReference type="EMBL" id="KAI0516028.1"/>
    </source>
</evidence>